<dbReference type="PANTHER" id="PTHR42659">
    <property type="entry name" value="XANTHINE DEHYDROGENASE SUBUNIT C-RELATED"/>
    <property type="match status" value="1"/>
</dbReference>
<dbReference type="KEGG" id="paby:Ga0080574_TMP233"/>
<dbReference type="PROSITE" id="PS51387">
    <property type="entry name" value="FAD_PCMH"/>
    <property type="match status" value="1"/>
</dbReference>
<organism evidence="5 6">
    <name type="scientific">Salipiger abyssi</name>
    <dbReference type="NCBI Taxonomy" id="1250539"/>
    <lineage>
        <taxon>Bacteria</taxon>
        <taxon>Pseudomonadati</taxon>
        <taxon>Pseudomonadota</taxon>
        <taxon>Alphaproteobacteria</taxon>
        <taxon>Rhodobacterales</taxon>
        <taxon>Roseobacteraceae</taxon>
        <taxon>Salipiger</taxon>
    </lineage>
</organism>
<sequence length="287" mass="30744">MNAFELALPDTLAGAVSLLDPEDPTIRVMSGGTALMLMMKTDVFHPTQLISLRRIEPGYSQMGLLPDGSFRIGAMSTLSDMEHDDALAGFAPVIRQTMKLLSNVRVRNVATVGGALAHGDPHMDLPPVLVALDAQVVTISPEGERTIPVAELHAGYYETILSGNELIKEVIIPPQHARRASYLKCTTRAVKDWPALGVALTTDLDGDTARDTRLVIGAVGEKPIRVAEAEAVIDGQILSDKTIAEAAEAAAESVETIEDELGSAAYKTQLVRVYVKRALQQVANQNA</sequence>
<evidence type="ECO:0000313" key="6">
    <source>
        <dbReference type="Proteomes" id="UP000187059"/>
    </source>
</evidence>
<name>A0A1P8UMF0_9RHOB</name>
<dbReference type="SUPFAM" id="SSF55447">
    <property type="entry name" value="CO dehydrogenase flavoprotein C-terminal domain-like"/>
    <property type="match status" value="1"/>
</dbReference>
<keyword evidence="6" id="KW-1185">Reference proteome</keyword>
<proteinExistence type="predicted"/>
<dbReference type="Gene3D" id="3.30.390.50">
    <property type="entry name" value="CO dehydrogenase flavoprotein, C-terminal domain"/>
    <property type="match status" value="1"/>
</dbReference>
<geneLocation type="plasmid" evidence="6">
    <name>ppaby2</name>
</geneLocation>
<dbReference type="InterPro" id="IPR005107">
    <property type="entry name" value="CO_DH_flav_C"/>
</dbReference>
<dbReference type="AlphaFoldDB" id="A0A1P8UMF0"/>
<keyword evidence="1" id="KW-0285">Flavoprotein</keyword>
<dbReference type="Gene3D" id="3.30.43.10">
    <property type="entry name" value="Uridine Diphospho-n-acetylenolpyruvylglucosamine Reductase, domain 2"/>
    <property type="match status" value="1"/>
</dbReference>
<dbReference type="PANTHER" id="PTHR42659:SF2">
    <property type="entry name" value="XANTHINE DEHYDROGENASE SUBUNIT C-RELATED"/>
    <property type="match status" value="1"/>
</dbReference>
<dbReference type="InterPro" id="IPR016166">
    <property type="entry name" value="FAD-bd_PCMH"/>
</dbReference>
<keyword evidence="5" id="KW-0614">Plasmid</keyword>
<dbReference type="GO" id="GO:0071949">
    <property type="term" value="F:FAD binding"/>
    <property type="evidence" value="ECO:0007669"/>
    <property type="project" value="InterPro"/>
</dbReference>
<accession>A0A1P8UMF0</accession>
<evidence type="ECO:0000256" key="1">
    <source>
        <dbReference type="ARBA" id="ARBA00022630"/>
    </source>
</evidence>
<reference evidence="5 6" key="1">
    <citation type="submission" date="2016-04" db="EMBL/GenBank/DDBJ databases">
        <title>Deep-sea bacteria in the southern Pacific.</title>
        <authorList>
            <person name="Tang K."/>
        </authorList>
    </citation>
    <scope>NUCLEOTIDE SEQUENCE [LARGE SCALE GENOMIC DNA]</scope>
    <source>
        <strain evidence="5 6">JLT2014</strain>
        <plasmid evidence="6">ppaby2</plasmid>
    </source>
</reference>
<dbReference type="InterPro" id="IPR016167">
    <property type="entry name" value="FAD-bd_PCMH_sub1"/>
</dbReference>
<dbReference type="Pfam" id="PF03450">
    <property type="entry name" value="CO_deh_flav_C"/>
    <property type="match status" value="1"/>
</dbReference>
<dbReference type="InterPro" id="IPR016169">
    <property type="entry name" value="FAD-bd_PCMH_sub2"/>
</dbReference>
<evidence type="ECO:0000259" key="4">
    <source>
        <dbReference type="PROSITE" id="PS51387"/>
    </source>
</evidence>
<dbReference type="GO" id="GO:0043885">
    <property type="term" value="F:anaerobic carbon-monoxide dehydrogenase activity"/>
    <property type="evidence" value="ECO:0007669"/>
    <property type="project" value="UniProtKB-EC"/>
</dbReference>
<feature type="domain" description="FAD-binding PCMH-type" evidence="4">
    <location>
        <begin position="1"/>
        <end position="177"/>
    </location>
</feature>
<gene>
    <name evidence="5" type="ORF">Ga0080574_TMP233</name>
</gene>
<dbReference type="Proteomes" id="UP000187059">
    <property type="component" value="Plasmid pPABY2"/>
</dbReference>
<dbReference type="InterPro" id="IPR051312">
    <property type="entry name" value="Diverse_Substr_Oxidored"/>
</dbReference>
<dbReference type="OrthoDB" id="9793944at2"/>
<keyword evidence="3 5" id="KW-0560">Oxidoreductase</keyword>
<dbReference type="InterPro" id="IPR002346">
    <property type="entry name" value="Mopterin_DH_FAD-bd"/>
</dbReference>
<dbReference type="SUPFAM" id="SSF56176">
    <property type="entry name" value="FAD-binding/transporter-associated domain-like"/>
    <property type="match status" value="1"/>
</dbReference>
<evidence type="ECO:0000313" key="5">
    <source>
        <dbReference type="EMBL" id="APZ50567.1"/>
    </source>
</evidence>
<keyword evidence="2" id="KW-0274">FAD</keyword>
<protein>
    <submittedName>
        <fullName evidence="5">Carbon-monoxide dehydrogenase medium subunit</fullName>
        <ecNumber evidence="5">1.2.7.4</ecNumber>
    </submittedName>
</protein>
<dbReference type="EMBL" id="CP015090">
    <property type="protein sequence ID" value="APZ50567.1"/>
    <property type="molecule type" value="Genomic_DNA"/>
</dbReference>
<dbReference type="Pfam" id="PF00941">
    <property type="entry name" value="FAD_binding_5"/>
    <property type="match status" value="1"/>
</dbReference>
<evidence type="ECO:0000256" key="3">
    <source>
        <dbReference type="ARBA" id="ARBA00023002"/>
    </source>
</evidence>
<dbReference type="EC" id="1.2.7.4" evidence="5"/>
<dbReference type="InterPro" id="IPR036318">
    <property type="entry name" value="FAD-bd_PCMH-like_sf"/>
</dbReference>
<dbReference type="RefSeq" id="WP_076694349.1">
    <property type="nucleotide sequence ID" value="NZ_CP015090.1"/>
</dbReference>
<evidence type="ECO:0000256" key="2">
    <source>
        <dbReference type="ARBA" id="ARBA00022827"/>
    </source>
</evidence>
<dbReference type="Gene3D" id="3.30.465.10">
    <property type="match status" value="1"/>
</dbReference>
<dbReference type="SMART" id="SM01092">
    <property type="entry name" value="CO_deh_flav_C"/>
    <property type="match status" value="1"/>
</dbReference>
<dbReference type="InterPro" id="IPR036683">
    <property type="entry name" value="CO_DH_flav_C_dom_sf"/>
</dbReference>